<dbReference type="RefSeq" id="WP_262654413.1">
    <property type="nucleotide sequence ID" value="NZ_JAOQKE010000005.1"/>
</dbReference>
<dbReference type="Proteomes" id="UP001652338">
    <property type="component" value="Unassembled WGS sequence"/>
</dbReference>
<gene>
    <name evidence="4" type="ORF">OCV47_06480</name>
</gene>
<feature type="domain" description="J" evidence="3">
    <location>
        <begin position="6"/>
        <end position="71"/>
    </location>
</feature>
<dbReference type="Gene3D" id="2.60.260.20">
    <property type="entry name" value="Urease metallochaperone UreE, N-terminal domain"/>
    <property type="match status" value="2"/>
</dbReference>
<dbReference type="InterPro" id="IPR008971">
    <property type="entry name" value="HSP40/DnaJ_pept-bd"/>
</dbReference>
<evidence type="ECO:0000313" key="4">
    <source>
        <dbReference type="EMBL" id="MCU6724997.1"/>
    </source>
</evidence>
<dbReference type="SUPFAM" id="SSF49493">
    <property type="entry name" value="HSP40/DnaJ peptide-binding domain"/>
    <property type="match status" value="2"/>
</dbReference>
<name>A0ABT2SKG7_9FIRM</name>
<dbReference type="Pfam" id="PF01556">
    <property type="entry name" value="DnaJ_C"/>
    <property type="match status" value="1"/>
</dbReference>
<evidence type="ECO:0000256" key="2">
    <source>
        <dbReference type="ARBA" id="ARBA00023186"/>
    </source>
</evidence>
<dbReference type="PRINTS" id="PR00625">
    <property type="entry name" value="JDOMAIN"/>
</dbReference>
<keyword evidence="5" id="KW-1185">Reference proteome</keyword>
<evidence type="ECO:0000259" key="3">
    <source>
        <dbReference type="PROSITE" id="PS50076"/>
    </source>
</evidence>
<organism evidence="4 5">
    <name type="scientific">Muricoprocola aceti</name>
    <dbReference type="NCBI Taxonomy" id="2981772"/>
    <lineage>
        <taxon>Bacteria</taxon>
        <taxon>Bacillati</taxon>
        <taxon>Bacillota</taxon>
        <taxon>Clostridia</taxon>
        <taxon>Lachnospirales</taxon>
        <taxon>Lachnospiraceae</taxon>
        <taxon>Muricoprocola</taxon>
    </lineage>
</organism>
<dbReference type="PROSITE" id="PS00636">
    <property type="entry name" value="DNAJ_1"/>
    <property type="match status" value="1"/>
</dbReference>
<reference evidence="4 5" key="1">
    <citation type="journal article" date="2021" name="ISME Commun">
        <title>Automated analysis of genomic sequences facilitates high-throughput and comprehensive description of bacteria.</title>
        <authorList>
            <person name="Hitch T.C.A."/>
        </authorList>
    </citation>
    <scope>NUCLEOTIDE SEQUENCE [LARGE SCALE GENOMIC DNA]</scope>
    <source>
        <strain evidence="4 5">Sanger_29</strain>
    </source>
</reference>
<dbReference type="Gene3D" id="1.10.287.110">
    <property type="entry name" value="DnaJ domain"/>
    <property type="match status" value="1"/>
</dbReference>
<evidence type="ECO:0000313" key="5">
    <source>
        <dbReference type="Proteomes" id="UP001652338"/>
    </source>
</evidence>
<dbReference type="Pfam" id="PF00226">
    <property type="entry name" value="DnaJ"/>
    <property type="match status" value="1"/>
</dbReference>
<accession>A0ABT2SKG7</accession>
<dbReference type="CDD" id="cd06257">
    <property type="entry name" value="DnaJ"/>
    <property type="match status" value="1"/>
</dbReference>
<dbReference type="InterPro" id="IPR036869">
    <property type="entry name" value="J_dom_sf"/>
</dbReference>
<comment type="caution">
    <text evidence="4">The sequence shown here is derived from an EMBL/GenBank/DDBJ whole genome shotgun (WGS) entry which is preliminary data.</text>
</comment>
<dbReference type="PANTHER" id="PTHR43096">
    <property type="entry name" value="DNAJ HOMOLOG 1, MITOCHONDRIAL-RELATED"/>
    <property type="match status" value="1"/>
</dbReference>
<keyword evidence="1" id="KW-0235">DNA replication</keyword>
<dbReference type="InterPro" id="IPR001623">
    <property type="entry name" value="DnaJ_domain"/>
</dbReference>
<dbReference type="PROSITE" id="PS50076">
    <property type="entry name" value="DNAJ_2"/>
    <property type="match status" value="1"/>
</dbReference>
<keyword evidence="2" id="KW-0143">Chaperone</keyword>
<dbReference type="InterPro" id="IPR018253">
    <property type="entry name" value="DnaJ_domain_CS"/>
</dbReference>
<dbReference type="SUPFAM" id="SSF46565">
    <property type="entry name" value="Chaperone J-domain"/>
    <property type="match status" value="1"/>
</dbReference>
<protein>
    <submittedName>
        <fullName evidence="4">DnaJ domain-containing protein</fullName>
    </submittedName>
</protein>
<sequence length="338" mass="36797">MSEKRDYYEVLGISRSADSAAIKKAYRKLAKKYHPDNNAGNPAAEEKFKEIAEAYDVLSDPEKKKLYDQFGHAAFDQNGAPGGGAEGYQDFTGGNGGYREYHYEGNMDDLFGDMFKNAFHGRGSGSRRSARGSSMHFGGFDWGDHMNFGGGSSWDGAGFDSGYGPQKGADLNAEVTVGFEDAVFGCDKVISLKNPDGTQHSLQVHIPAGIDTGKLIRLRGKGMPGSNGEAGDLLLKVNVQSKSGYERKGQDLYTTVNIPYTTAVFGGEARVQTLYGDVICKIKEGTQSGTKIRLRGKGIVSMKNPSVHGDQYVTVQIDVPKHLSREARQKLMEYKQVC</sequence>
<dbReference type="SMART" id="SM00271">
    <property type="entry name" value="DnaJ"/>
    <property type="match status" value="1"/>
</dbReference>
<dbReference type="InterPro" id="IPR002939">
    <property type="entry name" value="DnaJ_C"/>
</dbReference>
<dbReference type="CDD" id="cd10747">
    <property type="entry name" value="DnaJ_C"/>
    <property type="match status" value="1"/>
</dbReference>
<dbReference type="EMBL" id="JAOQKE010000005">
    <property type="protein sequence ID" value="MCU6724997.1"/>
    <property type="molecule type" value="Genomic_DNA"/>
</dbReference>
<proteinExistence type="predicted"/>
<evidence type="ECO:0000256" key="1">
    <source>
        <dbReference type="ARBA" id="ARBA00022705"/>
    </source>
</evidence>
<dbReference type="PANTHER" id="PTHR43096:SF52">
    <property type="entry name" value="DNAJ HOMOLOG 1, MITOCHONDRIAL-RELATED"/>
    <property type="match status" value="1"/>
</dbReference>